<reference evidence="4" key="2">
    <citation type="submission" date="2020-10" db="EMBL/GenBank/DDBJ databases">
        <title>Mucilaginibacter sp. nov., isolated from soil.</title>
        <authorList>
            <person name="Jeon C.O."/>
        </authorList>
    </citation>
    <scope>NUCLEOTIDE SEQUENCE</scope>
    <source>
        <strain evidence="4">R11</strain>
    </source>
</reference>
<dbReference type="Pfam" id="PF07364">
    <property type="entry name" value="DUF1485"/>
    <property type="match status" value="1"/>
</dbReference>
<feature type="domain" description="Microcystin LR degradation protein MlrC C-terminal" evidence="2">
    <location>
        <begin position="328"/>
        <end position="498"/>
    </location>
</feature>
<proteinExistence type="predicted"/>
<gene>
    <name evidence="4" type="ORF">GSY63_24375</name>
</gene>
<evidence type="ECO:0000256" key="1">
    <source>
        <dbReference type="SAM" id="SignalP"/>
    </source>
</evidence>
<dbReference type="InterPro" id="IPR009197">
    <property type="entry name" value="MlrC"/>
</dbReference>
<accession>A0A965ZJX4</accession>
<dbReference type="Proteomes" id="UP000638732">
    <property type="component" value="Unassembled WGS sequence"/>
</dbReference>
<reference evidence="4" key="1">
    <citation type="submission" date="2020-01" db="EMBL/GenBank/DDBJ databases">
        <authorList>
            <person name="Seo Y.L."/>
        </authorList>
    </citation>
    <scope>NUCLEOTIDE SEQUENCE</scope>
    <source>
        <strain evidence="4">R11</strain>
    </source>
</reference>
<evidence type="ECO:0000259" key="2">
    <source>
        <dbReference type="Pfam" id="PF07171"/>
    </source>
</evidence>
<dbReference type="PIRSF" id="PIRSF012702">
    <property type="entry name" value="UCP012702"/>
    <property type="match status" value="1"/>
</dbReference>
<dbReference type="AlphaFoldDB" id="A0A965ZJX4"/>
<dbReference type="RefSeq" id="WP_166588466.1">
    <property type="nucleotide sequence ID" value="NZ_WWEO01000045.1"/>
</dbReference>
<evidence type="ECO:0000313" key="4">
    <source>
        <dbReference type="EMBL" id="NCD72525.1"/>
    </source>
</evidence>
<dbReference type="Pfam" id="PF07171">
    <property type="entry name" value="MlrC_C"/>
    <property type="match status" value="1"/>
</dbReference>
<feature type="signal peptide" evidence="1">
    <location>
        <begin position="1"/>
        <end position="23"/>
    </location>
</feature>
<evidence type="ECO:0000259" key="3">
    <source>
        <dbReference type="Pfam" id="PF07364"/>
    </source>
</evidence>
<feature type="domain" description="Microcystin LR degradation protein MlrC N-terminal" evidence="3">
    <location>
        <begin position="37"/>
        <end position="319"/>
    </location>
</feature>
<name>A0A965ZJX4_9SPHI</name>
<dbReference type="InterPro" id="IPR015995">
    <property type="entry name" value="MlrC_N"/>
</dbReference>
<sequence>MKKLKKSFFSILGFLFFFSAVCAASGRNRPYTHQFHILIAGIAIESSTFSPAKTDEKAFHAKYGVDGFSSYPFLSIDSPLRSRAIWIPTVVARSLPGGVVTRNAYESLVRKTLDSLKMHLPCDGIYLDIHGAMSVEGMDDPEGDYLERIRKLVGAKPIISTSMDLHGNVSWRLAKYTDLITCYRKAPHEDALDTKKRAMTELVERLESGKGKPAYKAYVNIPILLPGEKTSTRLEPAKSLYAAVGPAASQPGIVDASIWVGYAWADEPRNHAVAMAVGDDKQRTINTATKLAQKFWDARSSFSFVAPTGTLDECLTQALVSNKRPFFISDCGDNPTAGAAGDVTWTLKQLLSRKELAEPNGPSLIYASIPGDELAEQAFRVGKGGLVKGYAGAIVDHRFAGPVLIEGKVLAVVKGDPQAEIEAVIQTGSMKIIVTKIRKSYRTDEDFKRLGLDMKAADIVVVKLGYLDPDLYKAQAAWMMALTPGGADQDLEHMTFTRINRPMFPFNRDMAQPDLSAKLVPVSDK</sequence>
<comment type="caution">
    <text evidence="4">The sequence shown here is derived from an EMBL/GenBank/DDBJ whole genome shotgun (WGS) entry which is preliminary data.</text>
</comment>
<evidence type="ECO:0000313" key="5">
    <source>
        <dbReference type="Proteomes" id="UP000638732"/>
    </source>
</evidence>
<feature type="chain" id="PRO_5036994937" evidence="1">
    <location>
        <begin position="24"/>
        <end position="525"/>
    </location>
</feature>
<protein>
    <submittedName>
        <fullName evidence="4">Microcystin degradation protein MlrC</fullName>
    </submittedName>
</protein>
<keyword evidence="5" id="KW-1185">Reference proteome</keyword>
<dbReference type="InterPro" id="IPR010799">
    <property type="entry name" value="MlrC_C"/>
</dbReference>
<organism evidence="4 5">
    <name type="scientific">Mucilaginibacter agri</name>
    <dbReference type="NCBI Taxonomy" id="2695265"/>
    <lineage>
        <taxon>Bacteria</taxon>
        <taxon>Pseudomonadati</taxon>
        <taxon>Bacteroidota</taxon>
        <taxon>Sphingobacteriia</taxon>
        <taxon>Sphingobacteriales</taxon>
        <taxon>Sphingobacteriaceae</taxon>
        <taxon>Mucilaginibacter</taxon>
    </lineage>
</organism>
<keyword evidence="1" id="KW-0732">Signal</keyword>
<dbReference type="EMBL" id="WWEO01000045">
    <property type="protein sequence ID" value="NCD72525.1"/>
    <property type="molecule type" value="Genomic_DNA"/>
</dbReference>